<evidence type="ECO:0000313" key="2">
    <source>
        <dbReference type="Proteomes" id="UP000178999"/>
    </source>
</evidence>
<dbReference type="AlphaFoldDB" id="A0A1F8CVD3"/>
<gene>
    <name evidence="1" type="ORF">A2382_02145</name>
</gene>
<comment type="caution">
    <text evidence="1">The sequence shown here is derived from an EMBL/GenBank/DDBJ whole genome shotgun (WGS) entry which is preliminary data.</text>
</comment>
<reference evidence="1 2" key="1">
    <citation type="journal article" date="2016" name="Nat. Commun.">
        <title>Thousands of microbial genomes shed light on interconnected biogeochemical processes in an aquifer system.</title>
        <authorList>
            <person name="Anantharaman K."/>
            <person name="Brown C.T."/>
            <person name="Hug L.A."/>
            <person name="Sharon I."/>
            <person name="Castelle C.J."/>
            <person name="Probst A.J."/>
            <person name="Thomas B.C."/>
            <person name="Singh A."/>
            <person name="Wilkins M.J."/>
            <person name="Karaoz U."/>
            <person name="Brodie E.L."/>
            <person name="Williams K.H."/>
            <person name="Hubbard S.S."/>
            <person name="Banfield J.F."/>
        </authorList>
    </citation>
    <scope>NUCLEOTIDE SEQUENCE [LARGE SCALE GENOMIC DNA]</scope>
</reference>
<name>A0A1F8CVD3_9BACT</name>
<protein>
    <submittedName>
        <fullName evidence="1">Uncharacterized protein</fullName>
    </submittedName>
</protein>
<evidence type="ECO:0000313" key="1">
    <source>
        <dbReference type="EMBL" id="OGM79698.1"/>
    </source>
</evidence>
<dbReference type="EMBL" id="MGHY01000009">
    <property type="protein sequence ID" value="OGM79698.1"/>
    <property type="molecule type" value="Genomic_DNA"/>
</dbReference>
<accession>A0A1F8CVD3</accession>
<proteinExistence type="predicted"/>
<sequence>MTIQESKNIKINKKIVFDFVSLVANPEKLVEEGVVWEEVQANKKIIRACWEFYLSGCELVVKTDCDSNEVIAFLEKYDFPHMQVVSI</sequence>
<organism evidence="1 2">
    <name type="scientific">Candidatus Woesebacteria bacterium RIFOXYB1_FULL_38_16</name>
    <dbReference type="NCBI Taxonomy" id="1802538"/>
    <lineage>
        <taxon>Bacteria</taxon>
        <taxon>Candidatus Woeseibacteriota</taxon>
    </lineage>
</organism>
<dbReference type="Proteomes" id="UP000178999">
    <property type="component" value="Unassembled WGS sequence"/>
</dbReference>